<dbReference type="InterPro" id="IPR021133">
    <property type="entry name" value="HEAT_type_2"/>
</dbReference>
<dbReference type="Pfam" id="PF03810">
    <property type="entry name" value="IBN_N"/>
    <property type="match status" value="1"/>
</dbReference>
<keyword evidence="10" id="KW-1185">Reference proteome</keyword>
<evidence type="ECO:0000256" key="1">
    <source>
        <dbReference type="ARBA" id="ARBA00004496"/>
    </source>
</evidence>
<keyword evidence="4" id="KW-0677">Repeat</keyword>
<dbReference type="GeneID" id="66117060"/>
<keyword evidence="7" id="KW-0175">Coiled coil</keyword>
<dbReference type="GO" id="GO:0031267">
    <property type="term" value="F:small GTPase binding"/>
    <property type="evidence" value="ECO:0007669"/>
    <property type="project" value="InterPro"/>
</dbReference>
<accession>A0A9P7VC43</accession>
<evidence type="ECO:0000256" key="5">
    <source>
        <dbReference type="ARBA" id="ARBA00022927"/>
    </source>
</evidence>
<protein>
    <recommendedName>
        <fullName evidence="8">Importin N-terminal domain-containing protein</fullName>
    </recommendedName>
</protein>
<comment type="subcellular location">
    <subcellularLocation>
        <location evidence="1">Cytoplasm</location>
    </subcellularLocation>
</comment>
<evidence type="ECO:0000256" key="3">
    <source>
        <dbReference type="ARBA" id="ARBA00022490"/>
    </source>
</evidence>
<dbReference type="Proteomes" id="UP000790833">
    <property type="component" value="Unassembled WGS sequence"/>
</dbReference>
<evidence type="ECO:0000256" key="4">
    <source>
        <dbReference type="ARBA" id="ARBA00022737"/>
    </source>
</evidence>
<evidence type="ECO:0000256" key="2">
    <source>
        <dbReference type="ARBA" id="ARBA00022448"/>
    </source>
</evidence>
<dbReference type="RefSeq" id="XP_043050709.1">
    <property type="nucleotide sequence ID" value="XM_043194385.1"/>
</dbReference>
<dbReference type="Gene3D" id="1.25.10.10">
    <property type="entry name" value="Leucine-rich Repeat Variant"/>
    <property type="match status" value="1"/>
</dbReference>
<dbReference type="GO" id="GO:0006606">
    <property type="term" value="P:protein import into nucleus"/>
    <property type="evidence" value="ECO:0007669"/>
    <property type="project" value="InterPro"/>
</dbReference>
<dbReference type="PANTHER" id="PTHR10527">
    <property type="entry name" value="IMPORTIN BETA"/>
    <property type="match status" value="1"/>
</dbReference>
<keyword evidence="5" id="KW-0653">Protein transport</keyword>
<dbReference type="InterPro" id="IPR058584">
    <property type="entry name" value="IMB1_TNPO1-like_TPR"/>
</dbReference>
<dbReference type="PROSITE" id="PS50077">
    <property type="entry name" value="HEAT_REPEAT"/>
    <property type="match status" value="1"/>
</dbReference>
<dbReference type="InterPro" id="IPR016024">
    <property type="entry name" value="ARM-type_fold"/>
</dbReference>
<dbReference type="InterPro" id="IPR001494">
    <property type="entry name" value="Importin-beta_N"/>
</dbReference>
<evidence type="ECO:0000313" key="10">
    <source>
        <dbReference type="Proteomes" id="UP000790833"/>
    </source>
</evidence>
<proteinExistence type="predicted"/>
<dbReference type="AlphaFoldDB" id="A0A9P7VC43"/>
<name>A0A9P7VC43_9ASCO</name>
<sequence>MADLDPQFVSLVESTLLEAVDATTAGSAAEKLKSLTANESAIPAFISIAQTGRNDIGMLALVEARKLIKAKWETLNPQLRDFIKQQLLTVTFEHTNERSRHLCAECIAAIVLTDAEPEFLTQLIPTLNNAIQDSVQQTRETAVYTLYLILETELPTLVENAGDFVSLFSRLLTDSSSQVRIDSIRSLDILGQFLDQSVDKLPRQHVEAFQASIPGMIAIGKDTVVSDIDQATTIFQIFNSMLLLDEAVLGDAFLLLLEFCTEVAANASVDEDVRMFALNCLIECVDYKKQKIVSNKLGPKLTLLAAKIASEEVDAEEELETEDEEHENEESSSNALALRFIQTLANELPASQVIVPFFDAFNSMISSPNQFERRAGFLIIANCVEGCEEHISSYLPKLMPVLINGLKDPEILVKLATLKCLNNIIFTLKDEVASHHEQLLPLVIDTIDNTKSVMVYKYGCRVLDSLIEYMDQDTIGKYLEPLMNKLSHMLQEANTSSLKNVIVSAMGSSAFASGKMFTPYLPTAIQTFEPFIQNAGNIEGMSNDDIELRALTLETIAVMAKAVGSEGFQDYASQLVEAAYGALSSESHRIREAGFAFIADMAKVFGTQFASSLNNIVPLILKSLEQEEPLILADVNEEEYEELLKVYTGITFEKEIAIVALGELASGTGKSFAPFVTTTLEVLTEEFKNGTLSEVSLNCMWRIARSMYFASKGEDFKYPKGILTELYVEPTVLELIKHVRALCLENLLEDDDDYTNCSILENLSNEIDLMGAIVVMDPHDGDQSLFKLCELVQAILARILDESEADFIEDSAQLYKDCLEVLVSLSSCLEEGFEPIFTKFHPVLVANSTVKDKEFRLASVGALAQISAGLKQNNPKFQELLELFIDRLTNDKNLDVRGDSVYGVGIIIENAEFNTSPIYPTLLSLLNDLLSKTDRRAGKLTSSAGEDDEELEAKLEVINRAYANACGCVGRMALKHPELVPLPVVLPILLNHLPLENGLEENQPIFNLLIKLYETKSEIGVQALPQVIDMFAKVFTKEAERLKLLGSSTIGREEEFEGLNHFPVEGLKEKVINLLKFLDSEYQGVVSGNQVLKLVIA</sequence>
<keyword evidence="3" id="KW-0963">Cytoplasm</keyword>
<dbReference type="GO" id="GO:0005634">
    <property type="term" value="C:nucleus"/>
    <property type="evidence" value="ECO:0007669"/>
    <property type="project" value="UniProtKB-ARBA"/>
</dbReference>
<feature type="repeat" description="HEAT" evidence="6">
    <location>
        <begin position="398"/>
        <end position="436"/>
    </location>
</feature>
<evidence type="ECO:0000313" key="9">
    <source>
        <dbReference type="EMBL" id="KAG7195162.1"/>
    </source>
</evidence>
<dbReference type="InterPro" id="IPR034085">
    <property type="entry name" value="TOG"/>
</dbReference>
<gene>
    <name evidence="9" type="ORF">KQ657_003686</name>
</gene>
<organism evidence="9 10">
    <name type="scientific">Scheffersomyces spartinae</name>
    <dbReference type="NCBI Taxonomy" id="45513"/>
    <lineage>
        <taxon>Eukaryota</taxon>
        <taxon>Fungi</taxon>
        <taxon>Dikarya</taxon>
        <taxon>Ascomycota</taxon>
        <taxon>Saccharomycotina</taxon>
        <taxon>Pichiomycetes</taxon>
        <taxon>Debaryomycetaceae</taxon>
        <taxon>Scheffersomyces</taxon>
    </lineage>
</organism>
<dbReference type="PROSITE" id="PS50166">
    <property type="entry name" value="IMPORTIN_B_NT"/>
    <property type="match status" value="1"/>
</dbReference>
<evidence type="ECO:0000259" key="8">
    <source>
        <dbReference type="PROSITE" id="PS50166"/>
    </source>
</evidence>
<dbReference type="InterPro" id="IPR040122">
    <property type="entry name" value="Importin_beta"/>
</dbReference>
<feature type="domain" description="Importin N-terminal" evidence="8">
    <location>
        <begin position="28"/>
        <end position="93"/>
    </location>
</feature>
<evidence type="ECO:0000256" key="6">
    <source>
        <dbReference type="PROSITE-ProRule" id="PRU00103"/>
    </source>
</evidence>
<dbReference type="SMART" id="SM01349">
    <property type="entry name" value="TOG"/>
    <property type="match status" value="1"/>
</dbReference>
<dbReference type="Pfam" id="PF25574">
    <property type="entry name" value="TPR_IMB1"/>
    <property type="match status" value="1"/>
</dbReference>
<feature type="coiled-coil region" evidence="7">
    <location>
        <begin position="305"/>
        <end position="332"/>
    </location>
</feature>
<keyword evidence="2" id="KW-0813">Transport</keyword>
<evidence type="ECO:0000256" key="7">
    <source>
        <dbReference type="SAM" id="Coils"/>
    </source>
</evidence>
<dbReference type="EMBL" id="JAHMUF010000004">
    <property type="protein sequence ID" value="KAG7195162.1"/>
    <property type="molecule type" value="Genomic_DNA"/>
</dbReference>
<dbReference type="InterPro" id="IPR011989">
    <property type="entry name" value="ARM-like"/>
</dbReference>
<dbReference type="SUPFAM" id="SSF48371">
    <property type="entry name" value="ARM repeat"/>
    <property type="match status" value="2"/>
</dbReference>
<reference evidence="9" key="1">
    <citation type="submission" date="2021-03" db="EMBL/GenBank/DDBJ databases">
        <authorList>
            <person name="Palmer J.M."/>
        </authorList>
    </citation>
    <scope>NUCLEOTIDE SEQUENCE</scope>
    <source>
        <strain evidence="9">ARV_011</strain>
    </source>
</reference>
<comment type="caution">
    <text evidence="9">The sequence shown here is derived from an EMBL/GenBank/DDBJ whole genome shotgun (WGS) entry which is preliminary data.</text>
</comment>
<dbReference type="GO" id="GO:0005737">
    <property type="term" value="C:cytoplasm"/>
    <property type="evidence" value="ECO:0007669"/>
    <property type="project" value="UniProtKB-SubCell"/>
</dbReference>
<dbReference type="OrthoDB" id="7862313at2759"/>